<keyword evidence="2" id="KW-1185">Reference proteome</keyword>
<evidence type="ECO:0000313" key="1">
    <source>
        <dbReference type="EMBL" id="KAF3694514.1"/>
    </source>
</evidence>
<reference evidence="2" key="2">
    <citation type="submission" date="2019-02" db="EMBL/GenBank/DDBJ databases">
        <title>Opniocepnalus argus Var Kimnra genome.</title>
        <authorList>
            <person name="Zhou C."/>
            <person name="Xiao S."/>
        </authorList>
    </citation>
    <scope>NUCLEOTIDE SEQUENCE [LARGE SCALE GENOMIC DNA]</scope>
</reference>
<sequence>MFDMNMLCPPSLSCFIYIQTYYLLKNHFMQSKKKNSRVIRNQAAVLHFCMFLCRKQYFIFCSQVPGESTSWLSIGSRLLQGPLSSCTHSNPSHYANH</sequence>
<proteinExistence type="predicted"/>
<organism evidence="1 2">
    <name type="scientific">Channa argus</name>
    <name type="common">Northern snakehead</name>
    <name type="synonym">Ophicephalus argus</name>
    <dbReference type="NCBI Taxonomy" id="215402"/>
    <lineage>
        <taxon>Eukaryota</taxon>
        <taxon>Metazoa</taxon>
        <taxon>Chordata</taxon>
        <taxon>Craniata</taxon>
        <taxon>Vertebrata</taxon>
        <taxon>Euteleostomi</taxon>
        <taxon>Actinopterygii</taxon>
        <taxon>Neopterygii</taxon>
        <taxon>Teleostei</taxon>
        <taxon>Neoteleostei</taxon>
        <taxon>Acanthomorphata</taxon>
        <taxon>Anabantaria</taxon>
        <taxon>Anabantiformes</taxon>
        <taxon>Channoidei</taxon>
        <taxon>Channidae</taxon>
        <taxon>Channa</taxon>
    </lineage>
</organism>
<dbReference type="AlphaFoldDB" id="A0A6G1PWJ9"/>
<reference evidence="1 2" key="1">
    <citation type="submission" date="2019-02" db="EMBL/GenBank/DDBJ databases">
        <title>Opniocepnalus argus genome.</title>
        <authorList>
            <person name="Zhou C."/>
            <person name="Xiao S."/>
        </authorList>
    </citation>
    <scope>NUCLEOTIDE SEQUENCE [LARGE SCALE GENOMIC DNA]</scope>
    <source>
        <strain evidence="1">OARG1902GOOAL</strain>
        <tissue evidence="1">Muscle</tissue>
    </source>
</reference>
<gene>
    <name evidence="1" type="ORF">EXN66_Car010190</name>
</gene>
<dbReference type="Proteomes" id="UP000503349">
    <property type="component" value="Chromosome 10"/>
</dbReference>
<protein>
    <submittedName>
        <fullName evidence="1">Uncharacterized protein</fullName>
    </submittedName>
</protein>
<accession>A0A6G1PWJ9</accession>
<name>A0A6G1PWJ9_CHAAH</name>
<evidence type="ECO:0000313" key="2">
    <source>
        <dbReference type="Proteomes" id="UP000503349"/>
    </source>
</evidence>
<dbReference type="EMBL" id="CM015721">
    <property type="protein sequence ID" value="KAF3694514.1"/>
    <property type="molecule type" value="Genomic_DNA"/>
</dbReference>